<evidence type="ECO:0000313" key="2">
    <source>
        <dbReference type="EMBL" id="SMQ63498.1"/>
    </source>
</evidence>
<keyword evidence="3" id="KW-1185">Reference proteome</keyword>
<accession>A0A1Y6ELF7</accession>
<dbReference type="AlphaFoldDB" id="A0A1Y6ELF7"/>
<dbReference type="SUPFAM" id="SSF54913">
    <property type="entry name" value="GlnB-like"/>
    <property type="match status" value="1"/>
</dbReference>
<evidence type="ECO:0000256" key="1">
    <source>
        <dbReference type="ARBA" id="ARBA00015681"/>
    </source>
</evidence>
<dbReference type="OrthoDB" id="7595716at2"/>
<sequence length="103" mass="11422">MIETTSRDRIEVLVDAPLAPTLAQLSEKVGLTGHTLIRTESGRGRHGEWSEDLISGATAKYIFLAIANREKADRFLEALVPLLDSHGLVVLRSTVEVIRPERF</sequence>
<dbReference type="Gene3D" id="3.30.70.120">
    <property type="match status" value="1"/>
</dbReference>
<dbReference type="Pfam" id="PF00543">
    <property type="entry name" value="P-II"/>
    <property type="match status" value="1"/>
</dbReference>
<evidence type="ECO:0000313" key="3">
    <source>
        <dbReference type="Proteomes" id="UP000194420"/>
    </source>
</evidence>
<dbReference type="RefSeq" id="WP_086436734.1">
    <property type="nucleotide sequence ID" value="NZ_FXWG01000001.1"/>
</dbReference>
<dbReference type="EMBL" id="FXWG01000001">
    <property type="protein sequence ID" value="SMQ63498.1"/>
    <property type="molecule type" value="Genomic_DNA"/>
</dbReference>
<protein>
    <recommendedName>
        <fullName evidence="1">Nitrogen regulatory protein P-II</fullName>
    </recommendedName>
</protein>
<dbReference type="InterPro" id="IPR011322">
    <property type="entry name" value="N-reg_PII-like_a/b"/>
</dbReference>
<dbReference type="InterPro" id="IPR002187">
    <property type="entry name" value="N-reg_PII"/>
</dbReference>
<dbReference type="Proteomes" id="UP000194420">
    <property type="component" value="Unassembled WGS sequence"/>
</dbReference>
<gene>
    <name evidence="2" type="ORF">SAMN06297468_0863</name>
</gene>
<name>A0A1Y6ELF7_9SPHN</name>
<dbReference type="GO" id="GO:0030234">
    <property type="term" value="F:enzyme regulator activity"/>
    <property type="evidence" value="ECO:0007669"/>
    <property type="project" value="InterPro"/>
</dbReference>
<dbReference type="GO" id="GO:0006808">
    <property type="term" value="P:regulation of nitrogen utilization"/>
    <property type="evidence" value="ECO:0007669"/>
    <property type="project" value="InterPro"/>
</dbReference>
<reference evidence="3" key="1">
    <citation type="submission" date="2017-04" db="EMBL/GenBank/DDBJ databases">
        <authorList>
            <person name="Varghese N."/>
            <person name="Submissions S."/>
        </authorList>
    </citation>
    <scope>NUCLEOTIDE SEQUENCE [LARGE SCALE GENOMIC DNA]</scope>
</reference>
<organism evidence="2 3">
    <name type="scientific">Altererythrobacter xiamenensis</name>
    <dbReference type="NCBI Taxonomy" id="1316679"/>
    <lineage>
        <taxon>Bacteria</taxon>
        <taxon>Pseudomonadati</taxon>
        <taxon>Pseudomonadota</taxon>
        <taxon>Alphaproteobacteria</taxon>
        <taxon>Sphingomonadales</taxon>
        <taxon>Erythrobacteraceae</taxon>
        <taxon>Altererythrobacter</taxon>
    </lineage>
</organism>
<proteinExistence type="predicted"/>
<dbReference type="InterPro" id="IPR015867">
    <property type="entry name" value="N-reg_PII/ATP_PRibTrfase_C"/>
</dbReference>